<accession>A0A9Q0CQS8</accession>
<dbReference type="PANTHER" id="PTHR33116">
    <property type="entry name" value="REVERSE TRANSCRIPTASE ZINC-BINDING DOMAIN-CONTAINING PROTEIN-RELATED-RELATED"/>
    <property type="match status" value="1"/>
</dbReference>
<gene>
    <name evidence="1" type="ORF">LUZ63_006574</name>
</gene>
<protein>
    <submittedName>
        <fullName evidence="1">Uncharacterized protein</fullName>
    </submittedName>
</protein>
<sequence length="436" mass="49425">MGSDPANGSLENLEWSMLYPAGRKFDLHLTEPVTELETRKVIGEWPANKSPGPDGLTGKFFKFFLEEMLPDLAATINKALDFGSLQPLNTSYIALVPKVEAPDKPSDFRPISIIHSKHNRKLPLRSAIDQFRSKTPNTIGNFQSGLTQGIRYPQLELYLKGSFSSRFSITMGKLDFRLRATRVVKGLALNASKSDILITCAEETLVKEMAEEMGCKHAKFPIKYLGLPLSDKKLQRQEFLYLICKIKKRLNSWPASLLSSAGRLVLVNACLTAMPPYFMSAFLIPKWALKEIDKLRMHFFWHGAAEKKRMALVSWDKICTPKKQGGLGVLHLGDMNISLLAKWLWSWHAHKENMWPCLATALQKMKFSLILEHSPLREAFREIAPLFSIAVLMTPGDGTRILFWHQNWGHGSMKCWFADLFSFAQDSDISLAKFIH</sequence>
<dbReference type="Proteomes" id="UP001151287">
    <property type="component" value="Unassembled WGS sequence"/>
</dbReference>
<comment type="caution">
    <text evidence="1">The sequence shown here is derived from an EMBL/GenBank/DDBJ whole genome shotgun (WGS) entry which is preliminary data.</text>
</comment>
<reference evidence="1" key="1">
    <citation type="journal article" date="2022" name="Cell">
        <title>Repeat-based holocentromeres influence genome architecture and karyotype evolution.</title>
        <authorList>
            <person name="Hofstatter P.G."/>
            <person name="Thangavel G."/>
            <person name="Lux T."/>
            <person name="Neumann P."/>
            <person name="Vondrak T."/>
            <person name="Novak P."/>
            <person name="Zhang M."/>
            <person name="Costa L."/>
            <person name="Castellani M."/>
            <person name="Scott A."/>
            <person name="Toegelov H."/>
            <person name="Fuchs J."/>
            <person name="Mata-Sucre Y."/>
            <person name="Dias Y."/>
            <person name="Vanzela A.L.L."/>
            <person name="Huettel B."/>
            <person name="Almeida C.C.S."/>
            <person name="Simkova H."/>
            <person name="Souza G."/>
            <person name="Pedrosa-Harand A."/>
            <person name="Macas J."/>
            <person name="Mayer K.F.X."/>
            <person name="Houben A."/>
            <person name="Marques A."/>
        </authorList>
    </citation>
    <scope>NUCLEOTIDE SEQUENCE</scope>
    <source>
        <strain evidence="1">RhyBre1mFocal</strain>
    </source>
</reference>
<organism evidence="1 2">
    <name type="scientific">Rhynchospora breviuscula</name>
    <dbReference type="NCBI Taxonomy" id="2022672"/>
    <lineage>
        <taxon>Eukaryota</taxon>
        <taxon>Viridiplantae</taxon>
        <taxon>Streptophyta</taxon>
        <taxon>Embryophyta</taxon>
        <taxon>Tracheophyta</taxon>
        <taxon>Spermatophyta</taxon>
        <taxon>Magnoliopsida</taxon>
        <taxon>Liliopsida</taxon>
        <taxon>Poales</taxon>
        <taxon>Cyperaceae</taxon>
        <taxon>Cyperoideae</taxon>
        <taxon>Rhynchosporeae</taxon>
        <taxon>Rhynchospora</taxon>
    </lineage>
</organism>
<keyword evidence="2" id="KW-1185">Reference proteome</keyword>
<evidence type="ECO:0000313" key="1">
    <source>
        <dbReference type="EMBL" id="KAJ1698062.1"/>
    </source>
</evidence>
<dbReference type="OrthoDB" id="691901at2759"/>
<proteinExistence type="predicted"/>
<dbReference type="EMBL" id="JAMQYH010000002">
    <property type="protein sequence ID" value="KAJ1698062.1"/>
    <property type="molecule type" value="Genomic_DNA"/>
</dbReference>
<dbReference type="PANTHER" id="PTHR33116:SF78">
    <property type="entry name" value="OS12G0587133 PROTEIN"/>
    <property type="match status" value="1"/>
</dbReference>
<evidence type="ECO:0000313" key="2">
    <source>
        <dbReference type="Proteomes" id="UP001151287"/>
    </source>
</evidence>
<name>A0A9Q0CQS8_9POAL</name>
<dbReference type="AlphaFoldDB" id="A0A9Q0CQS8"/>